<feature type="compositionally biased region" description="Polar residues" evidence="1">
    <location>
        <begin position="175"/>
        <end position="196"/>
    </location>
</feature>
<keyword evidence="3" id="KW-1185">Reference proteome</keyword>
<accession>A0AA36JL39</accession>
<evidence type="ECO:0000313" key="3">
    <source>
        <dbReference type="Proteomes" id="UP001178507"/>
    </source>
</evidence>
<dbReference type="Proteomes" id="UP001178507">
    <property type="component" value="Unassembled WGS sequence"/>
</dbReference>
<name>A0AA36JL39_9DINO</name>
<evidence type="ECO:0000256" key="1">
    <source>
        <dbReference type="SAM" id="MobiDB-lite"/>
    </source>
</evidence>
<organism evidence="2 3">
    <name type="scientific">Effrenium voratum</name>
    <dbReference type="NCBI Taxonomy" id="2562239"/>
    <lineage>
        <taxon>Eukaryota</taxon>
        <taxon>Sar</taxon>
        <taxon>Alveolata</taxon>
        <taxon>Dinophyceae</taxon>
        <taxon>Suessiales</taxon>
        <taxon>Symbiodiniaceae</taxon>
        <taxon>Effrenium</taxon>
    </lineage>
</organism>
<dbReference type="AlphaFoldDB" id="A0AA36JL39"/>
<proteinExistence type="predicted"/>
<comment type="caution">
    <text evidence="2">The sequence shown here is derived from an EMBL/GenBank/DDBJ whole genome shotgun (WGS) entry which is preliminary data.</text>
</comment>
<protein>
    <submittedName>
        <fullName evidence="2">Uncharacterized protein</fullName>
    </submittedName>
</protein>
<evidence type="ECO:0000313" key="2">
    <source>
        <dbReference type="EMBL" id="CAJ1408205.1"/>
    </source>
</evidence>
<gene>
    <name evidence="2" type="ORF">EVOR1521_LOCUS29702</name>
</gene>
<sequence>MGCSEGRQSANDTSGGFRAQHFVTHALLPAEGLVRQLHTVEEGPGGHGDAEALYSDLTAAVCSYVLTHCTVQADICDLKGSEKGLEVTFNGVLIFPPDNLEEMKSNGRLFMHSHARKPHKLFHKRKHEAPQAAQGPISSTLKARIAAAERDESRYVLHVKISSVIRNEIYTRRTQVTKQNSNGSNGTGTEDPQTSRPADFLDPATWGNLFKGQSRSSETIKEKERKDSLQVKCDTIAVNQLGDAMAASWLPVDDVLEAIQHDLNEKMQLVNCDLTR</sequence>
<feature type="region of interest" description="Disordered" evidence="1">
    <location>
        <begin position="175"/>
        <end position="202"/>
    </location>
</feature>
<reference evidence="2" key="1">
    <citation type="submission" date="2023-08" db="EMBL/GenBank/DDBJ databases">
        <authorList>
            <person name="Chen Y."/>
            <person name="Shah S."/>
            <person name="Dougan E. K."/>
            <person name="Thang M."/>
            <person name="Chan C."/>
        </authorList>
    </citation>
    <scope>NUCLEOTIDE SEQUENCE</scope>
</reference>
<dbReference type="EMBL" id="CAUJNA010003708">
    <property type="protein sequence ID" value="CAJ1408205.1"/>
    <property type="molecule type" value="Genomic_DNA"/>
</dbReference>